<evidence type="ECO:0000256" key="2">
    <source>
        <dbReference type="ARBA" id="ARBA00022801"/>
    </source>
</evidence>
<feature type="domain" description="CBM1" evidence="10">
    <location>
        <begin position="831"/>
        <end position="867"/>
    </location>
</feature>
<protein>
    <submittedName>
        <fullName evidence="11">Xyloglucanase</fullName>
    </submittedName>
</protein>
<evidence type="ECO:0000256" key="3">
    <source>
        <dbReference type="ARBA" id="ARBA00023001"/>
    </source>
</evidence>
<feature type="signal peptide" evidence="9">
    <location>
        <begin position="1"/>
        <end position="19"/>
    </location>
</feature>
<dbReference type="Pfam" id="PF00734">
    <property type="entry name" value="CBM_1"/>
    <property type="match status" value="1"/>
</dbReference>
<dbReference type="Gene3D" id="2.130.10.10">
    <property type="entry name" value="YVTN repeat-like/Quinoprotein amine dehydrogenase"/>
    <property type="match status" value="2"/>
</dbReference>
<dbReference type="InterPro" id="IPR000254">
    <property type="entry name" value="CBD"/>
</dbReference>
<evidence type="ECO:0000256" key="6">
    <source>
        <dbReference type="ARBA" id="ARBA00023326"/>
    </source>
</evidence>
<dbReference type="GO" id="GO:0030248">
    <property type="term" value="F:cellulose binding"/>
    <property type="evidence" value="ECO:0007669"/>
    <property type="project" value="InterPro"/>
</dbReference>
<proteinExistence type="inferred from homology"/>
<dbReference type="SMART" id="SM00236">
    <property type="entry name" value="fCBD"/>
    <property type="match status" value="1"/>
</dbReference>
<gene>
    <name evidence="11" type="ORF">VP1G_09973</name>
</gene>
<dbReference type="EMBL" id="KN714836">
    <property type="protein sequence ID" value="KUI62834.1"/>
    <property type="molecule type" value="Genomic_DNA"/>
</dbReference>
<evidence type="ECO:0000256" key="4">
    <source>
        <dbReference type="ARBA" id="ARBA00023277"/>
    </source>
</evidence>
<dbReference type="GO" id="GO:0005576">
    <property type="term" value="C:extracellular region"/>
    <property type="evidence" value="ECO:0007669"/>
    <property type="project" value="InterPro"/>
</dbReference>
<dbReference type="PANTHER" id="PTHR43739:SF2">
    <property type="entry name" value="OLIGOXYLOGLUCAN-REDUCING END-SPECIFIC XYLOGLUCANASE-RELATED"/>
    <property type="match status" value="1"/>
</dbReference>
<dbReference type="Proteomes" id="UP000078576">
    <property type="component" value="Unassembled WGS sequence"/>
</dbReference>
<keyword evidence="2" id="KW-0378">Hydrolase</keyword>
<evidence type="ECO:0000259" key="10">
    <source>
        <dbReference type="PROSITE" id="PS51164"/>
    </source>
</evidence>
<dbReference type="SUPFAM" id="SSF110296">
    <property type="entry name" value="Oligoxyloglucan reducing end-specific cellobiohydrolase"/>
    <property type="match status" value="2"/>
</dbReference>
<dbReference type="FunFam" id="2.130.10.10:FF:000534">
    <property type="entry name" value="Xyloglucanase Xgh74A"/>
    <property type="match status" value="1"/>
</dbReference>
<accession>A0A194VG30</accession>
<evidence type="ECO:0000256" key="7">
    <source>
        <dbReference type="ARBA" id="ARBA00037986"/>
    </source>
</evidence>
<dbReference type="GO" id="GO:0030245">
    <property type="term" value="P:cellulose catabolic process"/>
    <property type="evidence" value="ECO:0007669"/>
    <property type="project" value="UniProtKB-KW"/>
</dbReference>
<evidence type="ECO:0000313" key="12">
    <source>
        <dbReference type="Proteomes" id="UP000078576"/>
    </source>
</evidence>
<dbReference type="SUPFAM" id="SSF57180">
    <property type="entry name" value="Cellulose-binding domain"/>
    <property type="match status" value="1"/>
</dbReference>
<evidence type="ECO:0000256" key="8">
    <source>
        <dbReference type="SAM" id="MobiDB-lite"/>
    </source>
</evidence>
<dbReference type="GO" id="GO:0016798">
    <property type="term" value="F:hydrolase activity, acting on glycosyl bonds"/>
    <property type="evidence" value="ECO:0007669"/>
    <property type="project" value="UniProtKB-KW"/>
</dbReference>
<evidence type="ECO:0000256" key="5">
    <source>
        <dbReference type="ARBA" id="ARBA00023295"/>
    </source>
</evidence>
<evidence type="ECO:0000256" key="9">
    <source>
        <dbReference type="SAM" id="SignalP"/>
    </source>
</evidence>
<reference evidence="12" key="1">
    <citation type="submission" date="2014-12" db="EMBL/GenBank/DDBJ databases">
        <title>Genome Sequence of Valsa Canker Pathogens Uncovers a Specific Adaption of Colonization on Woody Bark.</title>
        <authorList>
            <person name="Yin Z."/>
            <person name="Liu H."/>
            <person name="Gao X."/>
            <person name="Li Z."/>
            <person name="Song N."/>
            <person name="Ke X."/>
            <person name="Dai Q."/>
            <person name="Wu Y."/>
            <person name="Sun Y."/>
            <person name="Xu J.-R."/>
            <person name="Kang Z.K."/>
            <person name="Wang L."/>
            <person name="Huang L."/>
        </authorList>
    </citation>
    <scope>NUCLEOTIDE SEQUENCE [LARGE SCALE GENOMIC DNA]</scope>
    <source>
        <strain evidence="12">SXYL134</strain>
    </source>
</reference>
<sequence length="867" mass="89851">MKYFGSLQVLTALAGTASAAFSWSNVHIGGGGGFVPGIVFHPKTQGLAYARTDIGGLYKMNSDESWTAVTDSITGDSTWDHWGVDALALDPQDDSKVYVALGMYTNSWDPNNGVIARSSDQGASWSFANLTFKVGGNMPGRGMGERLAVDPANSDIIYYGARSGHGLWKSTDGGATFSNVTSFTATGNYAPDPSDTTGYNNDLQGLAWITFDSTSGTTNGATSRIFVGVASNGTQEAVWESTDAGSTWSAVSGQPGTFFPHKGKLQPTEKALYITYSDGTGPYDGVDGAVYRYSLTNSTWTDITPVSGSNLYFGFGGLGLDMLNPGTLVVAALNSWWPEAQLFRSNDSGATWSPIWEWTSYPDMDRYYGISTPLAPWIYASFISVTDAEQLGWMIESLEIDPFDSDHWLYGTGLTIYGGHDLTKWDTTHNVTIQSLANGIEEFSVQKVVSVPSGSELLVAVGDDNGFTFTNASDLKTSPATAWEDPFWSSSTDVDYAGNDPANIVRVGNTDGSHMISISSDGGASWNIDYGSSTTDYGGSVAYSADADTILWSSSTSGVLRSQYQSTFSAVTGLSSGAVIASDKRNGTVFYGGSSGSFYVSTNTGTSFAKGGSLGSASSVVDIAPHPTVAGTVYVSTDQGIFKSTDYGTSFSQISTALTDTQQISLGLGSGSTWNLYAFGTGASGNKLYASADDGSTWTDIQGTQGFGAISSCKVGGSANTAGQVYVGTNGRGAFYASGTVSGSGGSSTTTSAKASSTTTSGSKTSSTTSVRTTTSSSTTTSSIVKTTSSTTKTSSTTLSTSTVKTSSTTPSSSAVKTSSTGTSSAATSACTASLYGQCGGTGYTGCTVCASGSTCTVQNSYYSQCV</sequence>
<dbReference type="GO" id="GO:0010411">
    <property type="term" value="P:xyloglucan metabolic process"/>
    <property type="evidence" value="ECO:0007669"/>
    <property type="project" value="TreeGrafter"/>
</dbReference>
<dbReference type="InterPro" id="IPR035971">
    <property type="entry name" value="CBD_sf"/>
</dbReference>
<keyword evidence="6" id="KW-0624">Polysaccharide degradation</keyword>
<keyword evidence="4" id="KW-0119">Carbohydrate metabolism</keyword>
<dbReference type="PANTHER" id="PTHR43739">
    <property type="entry name" value="XYLOGLUCANASE (EUROFUNG)"/>
    <property type="match status" value="1"/>
</dbReference>
<dbReference type="PROSITE" id="PS51164">
    <property type="entry name" value="CBM1_2"/>
    <property type="match status" value="1"/>
</dbReference>
<comment type="similarity">
    <text evidence="7">Belongs to the glycosyl hydrolase 74 family.</text>
</comment>
<dbReference type="AlphaFoldDB" id="A0A194VG30"/>
<name>A0A194VG30_CYTMA</name>
<keyword evidence="3" id="KW-0136">Cellulose degradation</keyword>
<evidence type="ECO:0000256" key="1">
    <source>
        <dbReference type="ARBA" id="ARBA00022729"/>
    </source>
</evidence>
<organism evidence="11 12">
    <name type="scientific">Cytospora mali</name>
    <name type="common">Apple Valsa canker fungus</name>
    <name type="synonym">Valsa mali</name>
    <dbReference type="NCBI Taxonomy" id="578113"/>
    <lineage>
        <taxon>Eukaryota</taxon>
        <taxon>Fungi</taxon>
        <taxon>Dikarya</taxon>
        <taxon>Ascomycota</taxon>
        <taxon>Pezizomycotina</taxon>
        <taxon>Sordariomycetes</taxon>
        <taxon>Sordariomycetidae</taxon>
        <taxon>Diaporthales</taxon>
        <taxon>Cytosporaceae</taxon>
        <taxon>Cytospora</taxon>
    </lineage>
</organism>
<dbReference type="InterPro" id="IPR052025">
    <property type="entry name" value="Xyloglucanase_GH74"/>
</dbReference>
<evidence type="ECO:0000313" key="11">
    <source>
        <dbReference type="EMBL" id="KUI62834.1"/>
    </source>
</evidence>
<dbReference type="InterPro" id="IPR015943">
    <property type="entry name" value="WD40/YVTN_repeat-like_dom_sf"/>
</dbReference>
<dbReference type="OrthoDB" id="2151161at2759"/>
<keyword evidence="1 9" id="KW-0732">Signal</keyword>
<keyword evidence="5" id="KW-0326">Glycosidase</keyword>
<keyword evidence="12" id="KW-1185">Reference proteome</keyword>
<dbReference type="STRING" id="694573.A0A194VG30"/>
<feature type="chain" id="PRO_5008266510" evidence="9">
    <location>
        <begin position="20"/>
        <end position="867"/>
    </location>
</feature>
<dbReference type="PROSITE" id="PS00562">
    <property type="entry name" value="CBM1_1"/>
    <property type="match status" value="1"/>
</dbReference>
<feature type="region of interest" description="Disordered" evidence="8">
    <location>
        <begin position="740"/>
        <end position="825"/>
    </location>
</feature>